<dbReference type="InterPro" id="IPR002751">
    <property type="entry name" value="CbiM/NikMN"/>
</dbReference>
<dbReference type="InParanoid" id="Q74DN7"/>
<dbReference type="Pfam" id="PF01891">
    <property type="entry name" value="CbiM"/>
    <property type="match status" value="1"/>
</dbReference>
<dbReference type="OrthoDB" id="5395048at2"/>
<feature type="domain" description="PDGLE" evidence="8">
    <location>
        <begin position="226"/>
        <end position="338"/>
    </location>
</feature>
<dbReference type="EnsemblBacteria" id="AAR34655">
    <property type="protein sequence ID" value="AAR34655"/>
    <property type="gene ID" value="GSU1279"/>
</dbReference>
<feature type="transmembrane region" description="Helical" evidence="7">
    <location>
        <begin position="317"/>
        <end position="337"/>
    </location>
</feature>
<evidence type="ECO:0000256" key="2">
    <source>
        <dbReference type="ARBA" id="ARBA00022448"/>
    </source>
</evidence>
<gene>
    <name evidence="9" type="primary">nikMN</name>
    <name evidence="9" type="ordered locus">GSU1279</name>
</gene>
<dbReference type="eggNOG" id="COG0310">
    <property type="taxonomic scope" value="Bacteria"/>
</dbReference>
<proteinExistence type="predicted"/>
<evidence type="ECO:0000259" key="8">
    <source>
        <dbReference type="Pfam" id="PF13190"/>
    </source>
</evidence>
<evidence type="ECO:0000313" key="9">
    <source>
        <dbReference type="EMBL" id="AAR34655.1"/>
    </source>
</evidence>
<evidence type="ECO:0000256" key="3">
    <source>
        <dbReference type="ARBA" id="ARBA00022475"/>
    </source>
</evidence>
<keyword evidence="10" id="KW-1185">Reference proteome</keyword>
<protein>
    <submittedName>
        <fullName evidence="9">Nickel ABC transporter, membrane protein NikMN</fullName>
    </submittedName>
</protein>
<dbReference type="PANTHER" id="PTHR34229">
    <property type="entry name" value="METAL TRANSPORT PROTEIN HI_1621-RELATED"/>
    <property type="match status" value="1"/>
</dbReference>
<keyword evidence="2" id="KW-0813">Transport</keyword>
<dbReference type="RefSeq" id="WP_010941934.1">
    <property type="nucleotide sequence ID" value="NC_002939.5"/>
</dbReference>
<evidence type="ECO:0000256" key="4">
    <source>
        <dbReference type="ARBA" id="ARBA00022692"/>
    </source>
</evidence>
<dbReference type="Gene3D" id="1.10.1760.20">
    <property type="match status" value="1"/>
</dbReference>
<evidence type="ECO:0000313" key="10">
    <source>
        <dbReference type="Proteomes" id="UP000000577"/>
    </source>
</evidence>
<evidence type="ECO:0000256" key="7">
    <source>
        <dbReference type="SAM" id="Phobius"/>
    </source>
</evidence>
<dbReference type="STRING" id="243231.GSU1279"/>
<evidence type="ECO:0000256" key="1">
    <source>
        <dbReference type="ARBA" id="ARBA00004651"/>
    </source>
</evidence>
<dbReference type="PATRIC" id="fig|243231.5.peg.1274"/>
<dbReference type="KEGG" id="gsu:GSU1279"/>
<reference evidence="9 10" key="2">
    <citation type="journal article" date="2012" name="BMC Genomics">
        <title>Comparative genomic analysis of Geobacter sulfurreducens KN400, a strain with enhanced capacity for extracellular electron transfer and electricity production.</title>
        <authorList>
            <person name="Butler J.E."/>
            <person name="Young N.D."/>
            <person name="Aklujkar M."/>
            <person name="Lovley D.R."/>
        </authorList>
    </citation>
    <scope>NUCLEOTIDE SEQUENCE [LARGE SCALE GENOMIC DNA]</scope>
    <source>
        <strain evidence="10">ATCC 51573 / DSM 12127 / PCA</strain>
    </source>
</reference>
<keyword evidence="5 7" id="KW-1133">Transmembrane helix</keyword>
<keyword evidence="6 7" id="KW-0472">Membrane</keyword>
<sequence>MHMADALISPAVGGVLWAATAGTVAWSCRRVRQELDERKVPLMGVLGAFVFAAQMINFTIPGTGSSGHLGGALLLAVLLGPHAAFLTIASVLVVQALFFADGGLLALGCNIFNLGFFPAFIAYPFIYRVIAPPGSGQGRVTAASLAAAVTGLQLGAFAVVLETVASGISALPFTSFVLLMQPIHLAIGAVEGLVTAAVIGFVSRVHPEITGLPTFFPERGSASGLRGVLLTLGVMALLTGGIVSWFASENPDGLEWAISRVTGSDELAAPRDGFHGTAASIQEKVAFLPDYSFPAPAVHDVSHAAASAGSGRLGTSVSGVVGGALTLGVAFLIGLILRHRASS</sequence>
<name>Q74DN7_GEOSL</name>
<feature type="transmembrane region" description="Helical" evidence="7">
    <location>
        <begin position="41"/>
        <end position="60"/>
    </location>
</feature>
<dbReference type="Proteomes" id="UP000000577">
    <property type="component" value="Chromosome"/>
</dbReference>
<dbReference type="EMBL" id="AE017180">
    <property type="protein sequence ID" value="AAR34655.1"/>
    <property type="molecule type" value="Genomic_DNA"/>
</dbReference>
<feature type="transmembrane region" description="Helical" evidence="7">
    <location>
        <begin position="224"/>
        <end position="247"/>
    </location>
</feature>
<dbReference type="AlphaFoldDB" id="Q74DN7"/>
<evidence type="ECO:0000256" key="6">
    <source>
        <dbReference type="ARBA" id="ARBA00023136"/>
    </source>
</evidence>
<reference evidence="9 10" key="1">
    <citation type="journal article" date="2003" name="Science">
        <title>Genome of Geobacter sulfurreducens: metal reduction in subsurface environments.</title>
        <authorList>
            <person name="Methe B.A."/>
            <person name="Nelson K.E."/>
            <person name="Eisen J.A."/>
            <person name="Paulsen I.T."/>
            <person name="Nelson W."/>
            <person name="Heidelberg J.F."/>
            <person name="Wu D."/>
            <person name="Wu M."/>
            <person name="Ward N."/>
            <person name="Beanan M.J."/>
            <person name="Dodson R.J."/>
            <person name="Madupu R."/>
            <person name="Brinkac L.M."/>
            <person name="Daugherty S.C."/>
            <person name="DeBoy R.T."/>
            <person name="Durkin A.S."/>
            <person name="Gwinn M."/>
            <person name="Kolonay J.F."/>
            <person name="Sullivan S.A."/>
            <person name="Haft D.H."/>
            <person name="Selengut J."/>
            <person name="Davidsen T.M."/>
            <person name="Zafar N."/>
            <person name="White O."/>
            <person name="Tran B."/>
            <person name="Romero C."/>
            <person name="Forberger H.A."/>
            <person name="Weidman J."/>
            <person name="Khouri H."/>
            <person name="Feldblyum T.V."/>
            <person name="Utterback T.R."/>
            <person name="Van Aken S.E."/>
            <person name="Lovley D.R."/>
            <person name="Fraser C.M."/>
        </authorList>
    </citation>
    <scope>NUCLEOTIDE SEQUENCE [LARGE SCALE GENOMIC DNA]</scope>
    <source>
        <strain evidence="10">ATCC 51573 / DSM 12127 / PCA</strain>
    </source>
</reference>
<dbReference type="Pfam" id="PF13190">
    <property type="entry name" value="PDGLE"/>
    <property type="match status" value="1"/>
</dbReference>
<accession>Q74DN7</accession>
<evidence type="ECO:0000256" key="5">
    <source>
        <dbReference type="ARBA" id="ARBA00022989"/>
    </source>
</evidence>
<comment type="subcellular location">
    <subcellularLocation>
        <location evidence="1">Cell membrane</location>
        <topology evidence="1">Multi-pass membrane protein</topology>
    </subcellularLocation>
</comment>
<dbReference type="PANTHER" id="PTHR34229:SF1">
    <property type="entry name" value="METAL TRANSPORT PROTEIN HI_1621-RELATED"/>
    <property type="match status" value="1"/>
</dbReference>
<feature type="transmembrane region" description="Helical" evidence="7">
    <location>
        <begin position="104"/>
        <end position="130"/>
    </location>
</feature>
<dbReference type="InterPro" id="IPR025937">
    <property type="entry name" value="PDGLE_dom"/>
</dbReference>
<keyword evidence="3" id="KW-1003">Cell membrane</keyword>
<feature type="transmembrane region" description="Helical" evidence="7">
    <location>
        <begin position="72"/>
        <end position="98"/>
    </location>
</feature>
<feature type="transmembrane region" description="Helical" evidence="7">
    <location>
        <begin position="181"/>
        <end position="203"/>
    </location>
</feature>
<organism evidence="9 10">
    <name type="scientific">Geobacter sulfurreducens (strain ATCC 51573 / DSM 12127 / PCA)</name>
    <dbReference type="NCBI Taxonomy" id="243231"/>
    <lineage>
        <taxon>Bacteria</taxon>
        <taxon>Pseudomonadati</taxon>
        <taxon>Thermodesulfobacteriota</taxon>
        <taxon>Desulfuromonadia</taxon>
        <taxon>Geobacterales</taxon>
        <taxon>Geobacteraceae</taxon>
        <taxon>Geobacter</taxon>
    </lineage>
</organism>
<dbReference type="HOGENOM" id="CLU_052508_0_1_7"/>
<dbReference type="GO" id="GO:0000041">
    <property type="term" value="P:transition metal ion transport"/>
    <property type="evidence" value="ECO:0007669"/>
    <property type="project" value="InterPro"/>
</dbReference>
<dbReference type="GO" id="GO:0005886">
    <property type="term" value="C:plasma membrane"/>
    <property type="evidence" value="ECO:0007669"/>
    <property type="project" value="UniProtKB-SubCell"/>
</dbReference>
<keyword evidence="4 7" id="KW-0812">Transmembrane</keyword>